<dbReference type="PROSITE" id="PS51925">
    <property type="entry name" value="SWIB_MDM2"/>
    <property type="match status" value="1"/>
</dbReference>
<feature type="domain" description="DEK-C" evidence="3">
    <location>
        <begin position="3"/>
        <end position="58"/>
    </location>
</feature>
<accession>A0A8X7NND1</accession>
<dbReference type="PANTHER" id="PTHR13844">
    <property type="entry name" value="SWI/SNF-RELATED MATRIX-ASSOCIATED ACTIN-DEPENDENT REGULATOR OF CHROMATIN SUBFAMILY D"/>
    <property type="match status" value="1"/>
</dbReference>
<feature type="region of interest" description="Disordered" evidence="1">
    <location>
        <begin position="198"/>
        <end position="267"/>
    </location>
</feature>
<feature type="domain" description="DM2" evidence="2">
    <location>
        <begin position="122"/>
        <end position="199"/>
    </location>
</feature>
<dbReference type="Pfam" id="PF02201">
    <property type="entry name" value="SWIB"/>
    <property type="match status" value="1"/>
</dbReference>
<dbReference type="PROSITE" id="PS51998">
    <property type="entry name" value="DEK_C"/>
    <property type="match status" value="1"/>
</dbReference>
<dbReference type="Gene3D" id="1.10.10.60">
    <property type="entry name" value="Homeodomain-like"/>
    <property type="match status" value="1"/>
</dbReference>
<evidence type="ECO:0000256" key="1">
    <source>
        <dbReference type="SAM" id="MobiDB-lite"/>
    </source>
</evidence>
<reference evidence="4" key="1">
    <citation type="submission" date="2020-03" db="EMBL/GenBank/DDBJ databases">
        <title>FDA dAtabase for Regulatory Grade micrObial Sequences (FDA-ARGOS): Supporting development and validation of Infectious Disease Dx tests.</title>
        <authorList>
            <person name="Campos J."/>
            <person name="Goldberg B."/>
            <person name="Tallon L."/>
            <person name="Sadzewicz L."/>
            <person name="Vavikolanu K."/>
            <person name="Mehta A."/>
            <person name="Aluvathingal J."/>
            <person name="Nadendla S."/>
            <person name="Nandy P."/>
            <person name="Geyer C."/>
            <person name="Yan Y."/>
            <person name="Sichtig H."/>
        </authorList>
    </citation>
    <scope>NUCLEOTIDE SEQUENCE [LARGE SCALE GENOMIC DNA]</scope>
    <source>
        <strain evidence="4">FDAARGOS_652</strain>
    </source>
</reference>
<protein>
    <submittedName>
        <fullName evidence="4">SWIB/MDM2 domain family protein</fullName>
    </submittedName>
</protein>
<dbReference type="InterPro" id="IPR036885">
    <property type="entry name" value="SWIB_MDM2_dom_sf"/>
</dbReference>
<feature type="compositionally biased region" description="Polar residues" evidence="1">
    <location>
        <begin position="205"/>
        <end position="214"/>
    </location>
</feature>
<dbReference type="EMBL" id="JABWAB010000003">
    <property type="protein sequence ID" value="KAF6056944.1"/>
    <property type="molecule type" value="Genomic_DNA"/>
</dbReference>
<dbReference type="InterPro" id="IPR019835">
    <property type="entry name" value="SWIB_domain"/>
</dbReference>
<evidence type="ECO:0000259" key="2">
    <source>
        <dbReference type="PROSITE" id="PS51925"/>
    </source>
</evidence>
<feature type="compositionally biased region" description="Acidic residues" evidence="1">
    <location>
        <begin position="217"/>
        <end position="243"/>
    </location>
</feature>
<dbReference type="Gene3D" id="1.10.245.10">
    <property type="entry name" value="SWIB/MDM2 domain"/>
    <property type="match status" value="1"/>
</dbReference>
<gene>
    <name evidence="4" type="ORF">FOB60_001499</name>
</gene>
<evidence type="ECO:0000313" key="5">
    <source>
        <dbReference type="Proteomes" id="UP000590412"/>
    </source>
</evidence>
<dbReference type="CDD" id="cd10567">
    <property type="entry name" value="SWIB-MDM2_like"/>
    <property type="match status" value="1"/>
</dbReference>
<dbReference type="Proteomes" id="UP000590412">
    <property type="component" value="Unassembled WGS sequence"/>
</dbReference>
<dbReference type="SUPFAM" id="SSF109715">
    <property type="entry name" value="DEK C-terminal domain"/>
    <property type="match status" value="1"/>
</dbReference>
<organism evidence="4 5">
    <name type="scientific">Candida parapsilosis</name>
    <name type="common">Yeast</name>
    <dbReference type="NCBI Taxonomy" id="5480"/>
    <lineage>
        <taxon>Eukaryota</taxon>
        <taxon>Fungi</taxon>
        <taxon>Dikarya</taxon>
        <taxon>Ascomycota</taxon>
        <taxon>Saccharomycotina</taxon>
        <taxon>Pichiomycetes</taxon>
        <taxon>Debaryomycetaceae</taxon>
        <taxon>Candida/Lodderomyces clade</taxon>
        <taxon>Candida</taxon>
    </lineage>
</organism>
<sequence length="287" mass="32854">MSAYEPDKYLPTIDAILSVADLEEITVKKIRKALQELFGVDLNAHKKQINEVILNRYYNLQRTRKDESENEKKRNRDEMERQDALLAAKLSRQESARQPRTKRRSAKTATSKEKTRRAPNNAFNREMALSHELQNVIAQERCSRPQVVKHLWAYIKDNNLQNPADKRQIVCDDKLQKLFKKKTVGAFEMNRILSKHIFAPDEMDGSQSSSQTKNEIVDDDDDDDVDDGDDDDDDDDDGADDNCADGKTGESINVGLKKNYSTVDDSTDLNLEKTAKQLEEELTSEED</sequence>
<evidence type="ECO:0000313" key="4">
    <source>
        <dbReference type="EMBL" id="KAF6056944.1"/>
    </source>
</evidence>
<comment type="caution">
    <text evidence="4">The sequence shown here is derived from an EMBL/GenBank/DDBJ whole genome shotgun (WGS) entry which is preliminary data.</text>
</comment>
<evidence type="ECO:0000259" key="3">
    <source>
        <dbReference type="PROSITE" id="PS51998"/>
    </source>
</evidence>
<feature type="region of interest" description="Disordered" evidence="1">
    <location>
        <begin position="88"/>
        <end position="123"/>
    </location>
</feature>
<proteinExistence type="predicted"/>
<dbReference type="AlphaFoldDB" id="A0A8X7NND1"/>
<dbReference type="OrthoDB" id="10251073at2759"/>
<name>A0A8X7NND1_CANPA</name>
<dbReference type="Pfam" id="PF08766">
    <property type="entry name" value="DEK_C"/>
    <property type="match status" value="1"/>
</dbReference>
<dbReference type="SMART" id="SM00151">
    <property type="entry name" value="SWIB"/>
    <property type="match status" value="1"/>
</dbReference>
<dbReference type="SUPFAM" id="SSF47592">
    <property type="entry name" value="SWIB/MDM2 domain"/>
    <property type="match status" value="1"/>
</dbReference>
<dbReference type="InterPro" id="IPR014876">
    <property type="entry name" value="DEK_C"/>
</dbReference>
<dbReference type="InterPro" id="IPR003121">
    <property type="entry name" value="SWIB_MDM2_domain"/>
</dbReference>